<comment type="caution">
    <text evidence="3">The sequence shown here is derived from an EMBL/GenBank/DDBJ whole genome shotgun (WGS) entry which is preliminary data.</text>
</comment>
<dbReference type="OrthoDB" id="4350688at2"/>
<reference evidence="3 4" key="1">
    <citation type="submission" date="2020-08" db="EMBL/GenBank/DDBJ databases">
        <title>Whole-Genome Sequence of French Clinical Streptomyces mexicanus Strain Q0842.</title>
        <authorList>
            <person name="Boxberger M."/>
            <person name="La Scola B."/>
        </authorList>
    </citation>
    <scope>NUCLEOTIDE SEQUENCE [LARGE SCALE GENOMIC DNA]</scope>
    <source>
        <strain evidence="3 4">Marseille-Q0842</strain>
    </source>
</reference>
<dbReference type="InterPro" id="IPR010419">
    <property type="entry name" value="CO_DH_gsu"/>
</dbReference>
<protein>
    <submittedName>
        <fullName evidence="3">Carbon monoxide dehydrogenase</fullName>
    </submittedName>
</protein>
<dbReference type="PANTHER" id="PTHR38588:SF1">
    <property type="entry name" value="BLL0334 PROTEIN"/>
    <property type="match status" value="1"/>
</dbReference>
<keyword evidence="2" id="KW-0812">Transmembrane</keyword>
<organism evidence="3 4">
    <name type="scientific">Streptomyces mexicanus</name>
    <dbReference type="NCBI Taxonomy" id="178566"/>
    <lineage>
        <taxon>Bacteria</taxon>
        <taxon>Bacillati</taxon>
        <taxon>Actinomycetota</taxon>
        <taxon>Actinomycetes</taxon>
        <taxon>Kitasatosporales</taxon>
        <taxon>Streptomycetaceae</taxon>
        <taxon>Streptomyces</taxon>
    </lineage>
</organism>
<dbReference type="EMBL" id="JACMHY010000023">
    <property type="protein sequence ID" value="MBC2869897.1"/>
    <property type="molecule type" value="Genomic_DNA"/>
</dbReference>
<sequence>MEHEVFVPVPARRLRAALADPAQVTRAVPGFQQEAGAEPGTGRLKLRVGSHSVTYRGTLRLSVRDDGSCLAEGEATEARGSGEVKLALTLSARDTDDGSTLAFDGTVSAGGRITELDPDVVRAAALRLLDRFAEHLGTGTAGPEDDGETAESLATEDFAPLSTGDFEAGPDADDAPVPPPGDTTEPRPDRTAEAAGAAEPGGAAEAAGAVEPGTSELRSAKPESPEETAEPRPAEPRSAEPRPAEPPEHVSVFDTEVPPPSLDPLADDEADDEAEGATEDAGDTGDAGDRSAEPPAEAAHARRTMIGRSAEEVDHAPPRGRYAPVPAPLTVSANSTLRWAAPAAALVVASAIVVTRAIRRRR</sequence>
<feature type="compositionally biased region" description="Low complexity" evidence="1">
    <location>
        <begin position="193"/>
        <end position="213"/>
    </location>
</feature>
<feature type="region of interest" description="Disordered" evidence="1">
    <location>
        <begin position="160"/>
        <end position="325"/>
    </location>
</feature>
<keyword evidence="2" id="KW-1133">Transmembrane helix</keyword>
<dbReference type="SUPFAM" id="SSF55961">
    <property type="entry name" value="Bet v1-like"/>
    <property type="match status" value="1"/>
</dbReference>
<evidence type="ECO:0000256" key="1">
    <source>
        <dbReference type="SAM" id="MobiDB-lite"/>
    </source>
</evidence>
<proteinExistence type="predicted"/>
<evidence type="ECO:0000313" key="3">
    <source>
        <dbReference type="EMBL" id="MBC2869897.1"/>
    </source>
</evidence>
<accession>A0A7X1I6W6</accession>
<gene>
    <name evidence="3" type="ORF">H1R13_34570</name>
</gene>
<dbReference type="AlphaFoldDB" id="A0A7X1I6W6"/>
<keyword evidence="4" id="KW-1185">Reference proteome</keyword>
<dbReference type="Gene3D" id="3.30.530.20">
    <property type="match status" value="1"/>
</dbReference>
<dbReference type="Pfam" id="PF06240">
    <property type="entry name" value="COXG"/>
    <property type="match status" value="1"/>
</dbReference>
<evidence type="ECO:0000313" key="4">
    <source>
        <dbReference type="Proteomes" id="UP000517694"/>
    </source>
</evidence>
<dbReference type="Proteomes" id="UP000517694">
    <property type="component" value="Unassembled WGS sequence"/>
</dbReference>
<name>A0A7X1I6W6_9ACTN</name>
<dbReference type="InterPro" id="IPR023393">
    <property type="entry name" value="START-like_dom_sf"/>
</dbReference>
<dbReference type="RefSeq" id="WP_159668082.1">
    <property type="nucleotide sequence ID" value="NZ_JACMHY010000023.1"/>
</dbReference>
<dbReference type="PANTHER" id="PTHR38588">
    <property type="entry name" value="BLL0334 PROTEIN"/>
    <property type="match status" value="1"/>
</dbReference>
<feature type="compositionally biased region" description="Basic and acidic residues" evidence="1">
    <location>
        <begin position="218"/>
        <end position="248"/>
    </location>
</feature>
<feature type="compositionally biased region" description="Acidic residues" evidence="1">
    <location>
        <begin position="265"/>
        <end position="283"/>
    </location>
</feature>
<keyword evidence="2" id="KW-0472">Membrane</keyword>
<feature type="transmembrane region" description="Helical" evidence="2">
    <location>
        <begin position="339"/>
        <end position="358"/>
    </location>
</feature>
<evidence type="ECO:0000256" key="2">
    <source>
        <dbReference type="SAM" id="Phobius"/>
    </source>
</evidence>